<keyword evidence="2" id="KW-1185">Reference proteome</keyword>
<evidence type="ECO:0000313" key="2">
    <source>
        <dbReference type="Proteomes" id="UP000814140"/>
    </source>
</evidence>
<reference evidence="1" key="2">
    <citation type="journal article" date="2022" name="New Phytol.">
        <title>Evolutionary transition to the ectomycorrhizal habit in the genomes of a hyperdiverse lineage of mushroom-forming fungi.</title>
        <authorList>
            <person name="Looney B."/>
            <person name="Miyauchi S."/>
            <person name="Morin E."/>
            <person name="Drula E."/>
            <person name="Courty P.E."/>
            <person name="Kohler A."/>
            <person name="Kuo A."/>
            <person name="LaButti K."/>
            <person name="Pangilinan J."/>
            <person name="Lipzen A."/>
            <person name="Riley R."/>
            <person name="Andreopoulos W."/>
            <person name="He G."/>
            <person name="Johnson J."/>
            <person name="Nolan M."/>
            <person name="Tritt A."/>
            <person name="Barry K.W."/>
            <person name="Grigoriev I.V."/>
            <person name="Nagy L.G."/>
            <person name="Hibbett D."/>
            <person name="Henrissat B."/>
            <person name="Matheny P.B."/>
            <person name="Labbe J."/>
            <person name="Martin F.M."/>
        </authorList>
    </citation>
    <scope>NUCLEOTIDE SEQUENCE</scope>
    <source>
        <strain evidence="1">HHB10654</strain>
    </source>
</reference>
<evidence type="ECO:0000313" key="1">
    <source>
        <dbReference type="EMBL" id="KAI0059895.1"/>
    </source>
</evidence>
<dbReference type="Proteomes" id="UP000814140">
    <property type="component" value="Unassembled WGS sequence"/>
</dbReference>
<name>A0ACB8SVB2_9AGAM</name>
<proteinExistence type="predicted"/>
<reference evidence="1" key="1">
    <citation type="submission" date="2021-03" db="EMBL/GenBank/DDBJ databases">
        <authorList>
            <consortium name="DOE Joint Genome Institute"/>
            <person name="Ahrendt S."/>
            <person name="Looney B.P."/>
            <person name="Miyauchi S."/>
            <person name="Morin E."/>
            <person name="Drula E."/>
            <person name="Courty P.E."/>
            <person name="Chicoki N."/>
            <person name="Fauchery L."/>
            <person name="Kohler A."/>
            <person name="Kuo A."/>
            <person name="Labutti K."/>
            <person name="Pangilinan J."/>
            <person name="Lipzen A."/>
            <person name="Riley R."/>
            <person name="Andreopoulos W."/>
            <person name="He G."/>
            <person name="Johnson J."/>
            <person name="Barry K.W."/>
            <person name="Grigoriev I.V."/>
            <person name="Nagy L."/>
            <person name="Hibbett D."/>
            <person name="Henrissat B."/>
            <person name="Matheny P.B."/>
            <person name="Labbe J."/>
            <person name="Martin F."/>
        </authorList>
    </citation>
    <scope>NUCLEOTIDE SEQUENCE</scope>
    <source>
        <strain evidence="1">HHB10654</strain>
    </source>
</reference>
<dbReference type="EMBL" id="MU277223">
    <property type="protein sequence ID" value="KAI0059895.1"/>
    <property type="molecule type" value="Genomic_DNA"/>
</dbReference>
<protein>
    <submittedName>
        <fullName evidence="1">Uncharacterized protein</fullName>
    </submittedName>
</protein>
<gene>
    <name evidence="1" type="ORF">BV25DRAFT_1039276</name>
</gene>
<sequence length="455" mass="50907">MTRTRPPPPSPPPKKSAQKEVKSVVIEGRTYPISPVLDTLFRWMAERHSIHQKRLAGQPAPWTEDPIFQKHAFTNVFRIYDRVTQYVLHHVVNEGDPDLHETCFRVILFRFFCRISTWELLCSRLGPLTWRGFDRAAYEAVLRDAYEEGTALYGTAYIMPAPALGGGTNYANHLRLLQVMMEEDLPGQLAGLSELSDAYYRIALFPSMGSFLAFQLLLDLNMIPQLSFPEDWAVCGPGAEACLRKIFGPGVAGSYGAALKWLQETQGKHFMRLGIAPRARPRLTPGAPPSLSLIDLEHSLCETEVYSRAAHPRILDKRTVISTRRIFSPSPAPLTCTLPAKWTPASVAMRARARRERTQPAPVDPNDPDPAWVLSHIVQEGEGKGGAPLYQVRYAGYGPEDDLWCNEDELDGARELLDDWRAMKARLAARIAALQAQKAPRPAPARRSSARFTST</sequence>
<organism evidence="1 2">
    <name type="scientific">Artomyces pyxidatus</name>
    <dbReference type="NCBI Taxonomy" id="48021"/>
    <lineage>
        <taxon>Eukaryota</taxon>
        <taxon>Fungi</taxon>
        <taxon>Dikarya</taxon>
        <taxon>Basidiomycota</taxon>
        <taxon>Agaricomycotina</taxon>
        <taxon>Agaricomycetes</taxon>
        <taxon>Russulales</taxon>
        <taxon>Auriscalpiaceae</taxon>
        <taxon>Artomyces</taxon>
    </lineage>
</organism>
<comment type="caution">
    <text evidence="1">The sequence shown here is derived from an EMBL/GenBank/DDBJ whole genome shotgun (WGS) entry which is preliminary data.</text>
</comment>
<accession>A0ACB8SVB2</accession>